<reference evidence="1 2" key="1">
    <citation type="journal article" date="2016" name="Genome Biol. Evol.">
        <title>Divergent and convergent evolution of fungal pathogenicity.</title>
        <authorList>
            <person name="Shang Y."/>
            <person name="Xiao G."/>
            <person name="Zheng P."/>
            <person name="Cen K."/>
            <person name="Zhan S."/>
            <person name="Wang C."/>
        </authorList>
    </citation>
    <scope>NUCLEOTIDE SEQUENCE [LARGE SCALE GENOMIC DNA]</scope>
    <source>
        <strain evidence="1 2">ARSEF 7405</strain>
    </source>
</reference>
<dbReference type="VEuPathDB" id="FungiDB:AAP_01836"/>
<dbReference type="EMBL" id="AZGZ01000006">
    <property type="protein sequence ID" value="KZZ94536.1"/>
    <property type="molecule type" value="Genomic_DNA"/>
</dbReference>
<dbReference type="AlphaFoldDB" id="A0A168AYQ9"/>
<proteinExistence type="predicted"/>
<protein>
    <submittedName>
        <fullName evidence="1">Uncharacterized protein</fullName>
    </submittedName>
</protein>
<evidence type="ECO:0000313" key="2">
    <source>
        <dbReference type="Proteomes" id="UP000242877"/>
    </source>
</evidence>
<comment type="caution">
    <text evidence="1">The sequence shown here is derived from an EMBL/GenBank/DDBJ whole genome shotgun (WGS) entry which is preliminary data.</text>
</comment>
<organism evidence="1 2">
    <name type="scientific">Ascosphaera apis ARSEF 7405</name>
    <dbReference type="NCBI Taxonomy" id="392613"/>
    <lineage>
        <taxon>Eukaryota</taxon>
        <taxon>Fungi</taxon>
        <taxon>Dikarya</taxon>
        <taxon>Ascomycota</taxon>
        <taxon>Pezizomycotina</taxon>
        <taxon>Eurotiomycetes</taxon>
        <taxon>Eurotiomycetidae</taxon>
        <taxon>Onygenales</taxon>
        <taxon>Ascosphaeraceae</taxon>
        <taxon>Ascosphaera</taxon>
    </lineage>
</organism>
<dbReference type="Proteomes" id="UP000242877">
    <property type="component" value="Unassembled WGS sequence"/>
</dbReference>
<name>A0A168AYQ9_9EURO</name>
<keyword evidence="2" id="KW-1185">Reference proteome</keyword>
<accession>A0A168AYQ9</accession>
<evidence type="ECO:0000313" key="1">
    <source>
        <dbReference type="EMBL" id="KZZ94536.1"/>
    </source>
</evidence>
<sequence>MSKIGIFPSSLWVENMPTKHKRTYRFKKIVDFAIPDYSSSDEEQIRRLSHRIAPRKYRQVETLHPKEDGHLQQQDLLASTTHAKFPANVICGKSVKRFWKVDEDMMYDADREDNSIGGVFGGDGHVYMKRKRGGKKEKVQKRARRERWSEWMTEDGNSGDEDVNMFALSGCE</sequence>
<gene>
    <name evidence="1" type="ORF">AAP_01836</name>
</gene>